<evidence type="ECO:0000313" key="2">
    <source>
        <dbReference type="EMBL" id="JAD86155.1"/>
    </source>
</evidence>
<name>A0A0A9DKJ4_ARUDO</name>
<dbReference type="EMBL" id="GBRH01211740">
    <property type="protein sequence ID" value="JAD86155.1"/>
    <property type="molecule type" value="Transcribed_RNA"/>
</dbReference>
<reference evidence="2" key="1">
    <citation type="submission" date="2014-09" db="EMBL/GenBank/DDBJ databases">
        <authorList>
            <person name="Magalhaes I.L.F."/>
            <person name="Oliveira U."/>
            <person name="Santos F.R."/>
            <person name="Vidigal T.H.D.A."/>
            <person name="Brescovit A.D."/>
            <person name="Santos A.J."/>
        </authorList>
    </citation>
    <scope>NUCLEOTIDE SEQUENCE</scope>
    <source>
        <tissue evidence="2">Shoot tissue taken approximately 20 cm above the soil surface</tissue>
    </source>
</reference>
<evidence type="ECO:0008006" key="3">
    <source>
        <dbReference type="Google" id="ProtNLM"/>
    </source>
</evidence>
<organism evidence="2">
    <name type="scientific">Arundo donax</name>
    <name type="common">Giant reed</name>
    <name type="synonym">Donax arundinaceus</name>
    <dbReference type="NCBI Taxonomy" id="35708"/>
    <lineage>
        <taxon>Eukaryota</taxon>
        <taxon>Viridiplantae</taxon>
        <taxon>Streptophyta</taxon>
        <taxon>Embryophyta</taxon>
        <taxon>Tracheophyta</taxon>
        <taxon>Spermatophyta</taxon>
        <taxon>Magnoliopsida</taxon>
        <taxon>Liliopsida</taxon>
        <taxon>Poales</taxon>
        <taxon>Poaceae</taxon>
        <taxon>PACMAD clade</taxon>
        <taxon>Arundinoideae</taxon>
        <taxon>Arundineae</taxon>
        <taxon>Arundo</taxon>
    </lineage>
</organism>
<protein>
    <recommendedName>
        <fullName evidence="3">Secreted protein</fullName>
    </recommendedName>
</protein>
<feature type="chain" id="PRO_5002043691" description="Secreted protein" evidence="1">
    <location>
        <begin position="26"/>
        <end position="71"/>
    </location>
</feature>
<proteinExistence type="predicted"/>
<sequence>MGSIIVICYNLASTLILCPSHSSSAVPVNQHFMDHIIRNRSVLFIHRAGCMMPIKVKLAGLQFALGARTTV</sequence>
<reference evidence="2" key="2">
    <citation type="journal article" date="2015" name="Data Brief">
        <title>Shoot transcriptome of the giant reed, Arundo donax.</title>
        <authorList>
            <person name="Barrero R.A."/>
            <person name="Guerrero F.D."/>
            <person name="Moolhuijzen P."/>
            <person name="Goolsby J.A."/>
            <person name="Tidwell J."/>
            <person name="Bellgard S.E."/>
            <person name="Bellgard M.I."/>
        </authorList>
    </citation>
    <scope>NUCLEOTIDE SEQUENCE</scope>
    <source>
        <tissue evidence="2">Shoot tissue taken approximately 20 cm above the soil surface</tissue>
    </source>
</reference>
<accession>A0A0A9DKJ4</accession>
<feature type="signal peptide" evidence="1">
    <location>
        <begin position="1"/>
        <end position="25"/>
    </location>
</feature>
<keyword evidence="1" id="KW-0732">Signal</keyword>
<dbReference type="AlphaFoldDB" id="A0A0A9DKJ4"/>
<evidence type="ECO:0000256" key="1">
    <source>
        <dbReference type="SAM" id="SignalP"/>
    </source>
</evidence>